<accession>A0ABV0XTN3</accession>
<organism evidence="1 2">
    <name type="scientific">Ameca splendens</name>
    <dbReference type="NCBI Taxonomy" id="208324"/>
    <lineage>
        <taxon>Eukaryota</taxon>
        <taxon>Metazoa</taxon>
        <taxon>Chordata</taxon>
        <taxon>Craniata</taxon>
        <taxon>Vertebrata</taxon>
        <taxon>Euteleostomi</taxon>
        <taxon>Actinopterygii</taxon>
        <taxon>Neopterygii</taxon>
        <taxon>Teleostei</taxon>
        <taxon>Neoteleostei</taxon>
        <taxon>Acanthomorphata</taxon>
        <taxon>Ovalentaria</taxon>
        <taxon>Atherinomorphae</taxon>
        <taxon>Cyprinodontiformes</taxon>
        <taxon>Goodeidae</taxon>
        <taxon>Ameca</taxon>
    </lineage>
</organism>
<protein>
    <submittedName>
        <fullName evidence="1">Uncharacterized protein</fullName>
    </submittedName>
</protein>
<proteinExistence type="predicted"/>
<gene>
    <name evidence="1" type="ORF">AMECASPLE_025858</name>
</gene>
<name>A0ABV0XTN3_9TELE</name>
<dbReference type="EMBL" id="JAHRIP010011991">
    <property type="protein sequence ID" value="MEQ2284858.1"/>
    <property type="molecule type" value="Genomic_DNA"/>
</dbReference>
<evidence type="ECO:0000313" key="2">
    <source>
        <dbReference type="Proteomes" id="UP001469553"/>
    </source>
</evidence>
<sequence>MFNSQLGGLEELGELDFLDFHRSLISESTPAGSRSTGSMKNPVYWAVLVGMTILFMEQGPQRNWTEGHSTLNLQTASKSVI</sequence>
<keyword evidence="2" id="KW-1185">Reference proteome</keyword>
<dbReference type="Proteomes" id="UP001469553">
    <property type="component" value="Unassembled WGS sequence"/>
</dbReference>
<reference evidence="1 2" key="1">
    <citation type="submission" date="2021-06" db="EMBL/GenBank/DDBJ databases">
        <authorList>
            <person name="Palmer J.M."/>
        </authorList>
    </citation>
    <scope>NUCLEOTIDE SEQUENCE [LARGE SCALE GENOMIC DNA]</scope>
    <source>
        <strain evidence="1 2">AS_MEX2019</strain>
        <tissue evidence="1">Muscle</tissue>
    </source>
</reference>
<evidence type="ECO:0000313" key="1">
    <source>
        <dbReference type="EMBL" id="MEQ2284858.1"/>
    </source>
</evidence>
<comment type="caution">
    <text evidence="1">The sequence shown here is derived from an EMBL/GenBank/DDBJ whole genome shotgun (WGS) entry which is preliminary data.</text>
</comment>